<sequence length="691" mass="75551">MQQPVARKAIVTDTYFGTTVDDPYRWMEDWHGEELRSWVEQQGASTRTFLDALPERAALLRRITELGDASPALSNFAFTGEHFFYLRRDPGEKVGKLVLRKSLNAPELVLLDPNTLVGEVHTSIDWYSPSRDGSLVAYGLSQGGSEESTLFVLDIASGKNLDLAISRTRFGGISWFEDSRSFVYHRLRSLPPGAPETELYKDSRIYLHHFGGDPEQDLPIFGRGINSRVAFTPEDLPFVALSPASDWVIGLIAHGVQNEMTLYAAPVSLLSEPASCPWTKIADVEDAVTDFAFVGDTIYLKTHKDAPRSKVIATSLTSPNLAHATTVVPEGEVVIQQLFISGDYLLIRDLDAGMTRMRRVPLAGGLPESLPLPFPGTLLGAASFPTSGTALLQMTSWTVSPRIYLYESAQNMLRDSGWLASSPIDFSDIEAHEVQIPAPDGVLIPLSIIHKKGLPLDGNRPTLLTGYGSYGINLEPMFSPAMLAWYERGGVYAVAHVRGGGEYGEEWHKAGQKLNKQHTIDDFIACAEYLIAQKYTCPERLAGEGTSAGGIPSGGALVKRPDLWSVMVMRVAVLNILRFEASENGPPNVPEFGSVSSEEGFKGLLIMDAYTKVKDGVRYPAALLTTGLNDPRVVVWQATKMAARLQAATCSGKPILLRVEEQGGHGMGSTKQQVEAELADKLAFLLQQMQV</sequence>
<dbReference type="RefSeq" id="WP_220209609.1">
    <property type="nucleotide sequence ID" value="NZ_BNJK01000002.1"/>
</dbReference>
<evidence type="ECO:0000256" key="1">
    <source>
        <dbReference type="ARBA" id="ARBA00001070"/>
    </source>
</evidence>
<dbReference type="InterPro" id="IPR029058">
    <property type="entry name" value="AB_hydrolase_fold"/>
</dbReference>
<dbReference type="SUPFAM" id="SSF53474">
    <property type="entry name" value="alpha/beta-Hydrolases"/>
    <property type="match status" value="1"/>
</dbReference>
<dbReference type="InterPro" id="IPR001375">
    <property type="entry name" value="Peptidase_S9_cat"/>
</dbReference>
<dbReference type="PRINTS" id="PR00862">
    <property type="entry name" value="PROLIGOPTASE"/>
</dbReference>
<dbReference type="Gene3D" id="3.40.50.1820">
    <property type="entry name" value="alpha/beta hydrolase"/>
    <property type="match status" value="1"/>
</dbReference>
<keyword evidence="5" id="KW-0720">Serine protease</keyword>
<accession>A0A8J3IZP9</accession>
<dbReference type="GO" id="GO:0070012">
    <property type="term" value="F:oligopeptidase activity"/>
    <property type="evidence" value="ECO:0007669"/>
    <property type="project" value="TreeGrafter"/>
</dbReference>
<evidence type="ECO:0000256" key="3">
    <source>
        <dbReference type="ARBA" id="ARBA00022670"/>
    </source>
</evidence>
<proteinExistence type="predicted"/>
<dbReference type="PANTHER" id="PTHR42881:SF2">
    <property type="entry name" value="PROLYL ENDOPEPTIDASE"/>
    <property type="match status" value="1"/>
</dbReference>
<dbReference type="EC" id="3.4.21.26" evidence="2"/>
<dbReference type="InterPro" id="IPR023302">
    <property type="entry name" value="Pept_S9A_N"/>
</dbReference>
<keyword evidence="3" id="KW-0645">Protease</keyword>
<comment type="catalytic activity">
    <reaction evidence="1">
        <text>Hydrolysis of Pro-|-Xaa &gt;&gt; Ala-|-Xaa in oligopeptides.</text>
        <dbReference type="EC" id="3.4.21.26"/>
    </reaction>
</comment>
<name>A0A8J3IZP9_9CHLR</name>
<dbReference type="GO" id="GO:0006508">
    <property type="term" value="P:proteolysis"/>
    <property type="evidence" value="ECO:0007669"/>
    <property type="project" value="UniProtKB-KW"/>
</dbReference>
<reference evidence="8" key="1">
    <citation type="submission" date="2020-10" db="EMBL/GenBank/DDBJ databases">
        <title>Taxonomic study of unclassified bacteria belonging to the class Ktedonobacteria.</title>
        <authorList>
            <person name="Yabe S."/>
            <person name="Wang C.M."/>
            <person name="Zheng Y."/>
            <person name="Sakai Y."/>
            <person name="Cavaletti L."/>
            <person name="Monciardini P."/>
            <person name="Donadio S."/>
        </authorList>
    </citation>
    <scope>NUCLEOTIDE SEQUENCE</scope>
    <source>
        <strain evidence="8">ID150040</strain>
    </source>
</reference>
<comment type="caution">
    <text evidence="8">The sequence shown here is derived from an EMBL/GenBank/DDBJ whole genome shotgun (WGS) entry which is preliminary data.</text>
</comment>
<dbReference type="InterPro" id="IPR051167">
    <property type="entry name" value="Prolyl_oligopep/macrocyclase"/>
</dbReference>
<evidence type="ECO:0000256" key="2">
    <source>
        <dbReference type="ARBA" id="ARBA00011897"/>
    </source>
</evidence>
<feature type="domain" description="Peptidase S9 prolyl oligopeptidase catalytic" evidence="6">
    <location>
        <begin position="478"/>
        <end position="690"/>
    </location>
</feature>
<dbReference type="InterPro" id="IPR002470">
    <property type="entry name" value="Peptidase_S9A"/>
</dbReference>
<dbReference type="Pfam" id="PF02897">
    <property type="entry name" value="Peptidase_S9_N"/>
    <property type="match status" value="1"/>
</dbReference>
<dbReference type="GO" id="GO:0005829">
    <property type="term" value="C:cytosol"/>
    <property type="evidence" value="ECO:0007669"/>
    <property type="project" value="TreeGrafter"/>
</dbReference>
<dbReference type="GO" id="GO:0004252">
    <property type="term" value="F:serine-type endopeptidase activity"/>
    <property type="evidence" value="ECO:0007669"/>
    <property type="project" value="UniProtKB-EC"/>
</dbReference>
<evidence type="ECO:0000256" key="4">
    <source>
        <dbReference type="ARBA" id="ARBA00022801"/>
    </source>
</evidence>
<dbReference type="SUPFAM" id="SSF50993">
    <property type="entry name" value="Peptidase/esterase 'gauge' domain"/>
    <property type="match status" value="1"/>
</dbReference>
<keyword evidence="4" id="KW-0378">Hydrolase</keyword>
<organism evidence="8 9">
    <name type="scientific">Reticulibacter mediterranei</name>
    <dbReference type="NCBI Taxonomy" id="2778369"/>
    <lineage>
        <taxon>Bacteria</taxon>
        <taxon>Bacillati</taxon>
        <taxon>Chloroflexota</taxon>
        <taxon>Ktedonobacteria</taxon>
        <taxon>Ktedonobacterales</taxon>
        <taxon>Reticulibacteraceae</taxon>
        <taxon>Reticulibacter</taxon>
    </lineage>
</organism>
<dbReference type="Proteomes" id="UP000597444">
    <property type="component" value="Unassembled WGS sequence"/>
</dbReference>
<evidence type="ECO:0000313" key="8">
    <source>
        <dbReference type="EMBL" id="GHO98941.1"/>
    </source>
</evidence>
<evidence type="ECO:0000256" key="5">
    <source>
        <dbReference type="ARBA" id="ARBA00022825"/>
    </source>
</evidence>
<dbReference type="AlphaFoldDB" id="A0A8J3IZP9"/>
<evidence type="ECO:0000259" key="7">
    <source>
        <dbReference type="Pfam" id="PF02897"/>
    </source>
</evidence>
<evidence type="ECO:0000259" key="6">
    <source>
        <dbReference type="Pfam" id="PF00326"/>
    </source>
</evidence>
<evidence type="ECO:0000313" key="9">
    <source>
        <dbReference type="Proteomes" id="UP000597444"/>
    </source>
</evidence>
<dbReference type="Gene3D" id="2.130.10.120">
    <property type="entry name" value="Prolyl oligopeptidase, N-terminal domain"/>
    <property type="match status" value="1"/>
</dbReference>
<gene>
    <name evidence="8" type="ORF">KSF_089890</name>
</gene>
<keyword evidence="9" id="KW-1185">Reference proteome</keyword>
<feature type="domain" description="Peptidase S9A N-terminal" evidence="7">
    <location>
        <begin position="4"/>
        <end position="410"/>
    </location>
</feature>
<protein>
    <recommendedName>
        <fullName evidence="2">prolyl oligopeptidase</fullName>
        <ecNumber evidence="2">3.4.21.26</ecNumber>
    </recommendedName>
</protein>
<dbReference type="Pfam" id="PF00326">
    <property type="entry name" value="Peptidase_S9"/>
    <property type="match status" value="1"/>
</dbReference>
<dbReference type="EMBL" id="BNJK01000002">
    <property type="protein sequence ID" value="GHO98941.1"/>
    <property type="molecule type" value="Genomic_DNA"/>
</dbReference>
<dbReference type="PANTHER" id="PTHR42881">
    <property type="entry name" value="PROLYL ENDOPEPTIDASE"/>
    <property type="match status" value="1"/>
</dbReference>